<dbReference type="SUPFAM" id="SSF53098">
    <property type="entry name" value="Ribonuclease H-like"/>
    <property type="match status" value="1"/>
</dbReference>
<dbReference type="Pfam" id="PF13333">
    <property type="entry name" value="rve_2"/>
    <property type="match status" value="1"/>
</dbReference>
<dbReference type="InterPro" id="IPR001584">
    <property type="entry name" value="Integrase_cat-core"/>
</dbReference>
<evidence type="ECO:0000313" key="3">
    <source>
        <dbReference type="Proteomes" id="UP000184275"/>
    </source>
</evidence>
<dbReference type="EMBL" id="FRAW01000037">
    <property type="protein sequence ID" value="SHL12737.1"/>
    <property type="molecule type" value="Genomic_DNA"/>
</dbReference>
<accession>A0A1M6Y3C9</accession>
<dbReference type="InterPro" id="IPR050900">
    <property type="entry name" value="Transposase_IS3/IS150/IS904"/>
</dbReference>
<dbReference type="GO" id="GO:0015074">
    <property type="term" value="P:DNA integration"/>
    <property type="evidence" value="ECO:0007669"/>
    <property type="project" value="InterPro"/>
</dbReference>
<proteinExistence type="predicted"/>
<protein>
    <submittedName>
        <fullName evidence="2">Integrase core domain-containing protein</fullName>
    </submittedName>
</protein>
<dbReference type="InterPro" id="IPR012337">
    <property type="entry name" value="RNaseH-like_sf"/>
</dbReference>
<gene>
    <name evidence="2" type="ORF">SAMN05720469_13712</name>
</gene>
<keyword evidence="3" id="KW-1185">Reference proteome</keyword>
<evidence type="ECO:0000313" key="2">
    <source>
        <dbReference type="EMBL" id="SHL12737.1"/>
    </source>
</evidence>
<dbReference type="RefSeq" id="WP_083545887.1">
    <property type="nucleotide sequence ID" value="NZ_FRAW01000037.1"/>
</dbReference>
<name>A0A1M6Y3C9_9BACT</name>
<dbReference type="PANTHER" id="PTHR46889">
    <property type="entry name" value="TRANSPOSASE INSF FOR INSERTION SEQUENCE IS3B-RELATED"/>
    <property type="match status" value="1"/>
</dbReference>
<feature type="domain" description="Integrase catalytic" evidence="1">
    <location>
        <begin position="1"/>
        <end position="43"/>
    </location>
</feature>
<dbReference type="AlphaFoldDB" id="A0A1M6Y3C9"/>
<dbReference type="PANTHER" id="PTHR46889:SF4">
    <property type="entry name" value="TRANSPOSASE INSO FOR INSERTION SEQUENCE ELEMENT IS911B-RELATED"/>
    <property type="match status" value="1"/>
</dbReference>
<evidence type="ECO:0000259" key="1">
    <source>
        <dbReference type="Pfam" id="PF13333"/>
    </source>
</evidence>
<dbReference type="Proteomes" id="UP000184275">
    <property type="component" value="Unassembled WGS sequence"/>
</dbReference>
<organism evidence="2 3">
    <name type="scientific">Fibrobacter intestinalis</name>
    <dbReference type="NCBI Taxonomy" id="28122"/>
    <lineage>
        <taxon>Bacteria</taxon>
        <taxon>Pseudomonadati</taxon>
        <taxon>Fibrobacterota</taxon>
        <taxon>Fibrobacteria</taxon>
        <taxon>Fibrobacterales</taxon>
        <taxon>Fibrobacteraceae</taxon>
        <taxon>Fibrobacter</taxon>
    </lineage>
</organism>
<reference evidence="3" key="1">
    <citation type="submission" date="2016-11" db="EMBL/GenBank/DDBJ databases">
        <authorList>
            <person name="Varghese N."/>
            <person name="Submissions S."/>
        </authorList>
    </citation>
    <scope>NUCLEOTIDE SEQUENCE [LARGE SCALE GENOMIC DNA]</scope>
    <source>
        <strain evidence="3">UWOS</strain>
    </source>
</reference>
<sequence>MAYRRDFKDLEDVREAVFRYIELFYNRKRLHSSLGYMTPVEYRLSKQAA</sequence>